<dbReference type="Pfam" id="PF14392">
    <property type="entry name" value="zf-CCHC_4"/>
    <property type="match status" value="1"/>
</dbReference>
<dbReference type="InterPro" id="IPR025558">
    <property type="entry name" value="DUF4283"/>
</dbReference>
<evidence type="ECO:0000313" key="4">
    <source>
        <dbReference type="Proteomes" id="UP001558713"/>
    </source>
</evidence>
<keyword evidence="4" id="KW-1185">Reference proteome</keyword>
<gene>
    <name evidence="3" type="ORF">V5N11_001240</name>
</gene>
<dbReference type="InterPro" id="IPR025836">
    <property type="entry name" value="Zn_knuckle_CX2CX4HX4C"/>
</dbReference>
<dbReference type="Pfam" id="PF14111">
    <property type="entry name" value="DUF4283"/>
    <property type="match status" value="1"/>
</dbReference>
<dbReference type="PANTHER" id="PTHR31286">
    <property type="entry name" value="GLYCINE-RICH CELL WALL STRUCTURAL PROTEIN 1.8-LIKE"/>
    <property type="match status" value="1"/>
</dbReference>
<name>A0ABD1A8T8_CARAN</name>
<feature type="domain" description="DUF4283" evidence="1">
    <location>
        <begin position="31"/>
        <end position="110"/>
    </location>
</feature>
<dbReference type="AlphaFoldDB" id="A0ABD1A8T8"/>
<accession>A0ABD1A8T8</accession>
<reference evidence="3 4" key="1">
    <citation type="submission" date="2024-04" db="EMBL/GenBank/DDBJ databases">
        <title>Genome assembly C_amara_ONT_v2.</title>
        <authorList>
            <person name="Yant L."/>
            <person name="Moore C."/>
            <person name="Slenker M."/>
        </authorList>
    </citation>
    <scope>NUCLEOTIDE SEQUENCE [LARGE SCALE GENOMIC DNA]</scope>
    <source>
        <tissue evidence="3">Leaf</tissue>
    </source>
</reference>
<evidence type="ECO:0008006" key="5">
    <source>
        <dbReference type="Google" id="ProtNLM"/>
    </source>
</evidence>
<evidence type="ECO:0000259" key="2">
    <source>
        <dbReference type="Pfam" id="PF14392"/>
    </source>
</evidence>
<proteinExistence type="predicted"/>
<evidence type="ECO:0000259" key="1">
    <source>
        <dbReference type="Pfam" id="PF14111"/>
    </source>
</evidence>
<evidence type="ECO:0000313" key="3">
    <source>
        <dbReference type="EMBL" id="KAL1203237.1"/>
    </source>
</evidence>
<feature type="domain" description="Zinc knuckle CX2CX4HX4C" evidence="2">
    <location>
        <begin position="166"/>
        <end position="209"/>
    </location>
</feature>
<dbReference type="Proteomes" id="UP001558713">
    <property type="component" value="Unassembled WGS sequence"/>
</dbReference>
<dbReference type="InterPro" id="IPR040256">
    <property type="entry name" value="At4g02000-like"/>
</dbReference>
<comment type="caution">
    <text evidence="3">The sequence shown here is derived from an EMBL/GenBank/DDBJ whole genome shotgun (WGS) entry which is preliminary data.</text>
</comment>
<dbReference type="PANTHER" id="PTHR31286:SF178">
    <property type="entry name" value="DUF4283 DOMAIN-CONTAINING PROTEIN"/>
    <property type="match status" value="1"/>
</dbReference>
<protein>
    <recommendedName>
        <fullName evidence="5">DUF4283 domain-containing protein</fullName>
    </recommendedName>
</protein>
<organism evidence="3 4">
    <name type="scientific">Cardamine amara subsp. amara</name>
    <dbReference type="NCBI Taxonomy" id="228776"/>
    <lineage>
        <taxon>Eukaryota</taxon>
        <taxon>Viridiplantae</taxon>
        <taxon>Streptophyta</taxon>
        <taxon>Embryophyta</taxon>
        <taxon>Tracheophyta</taxon>
        <taxon>Spermatophyta</taxon>
        <taxon>Magnoliopsida</taxon>
        <taxon>eudicotyledons</taxon>
        <taxon>Gunneridae</taxon>
        <taxon>Pentapetalae</taxon>
        <taxon>rosids</taxon>
        <taxon>malvids</taxon>
        <taxon>Brassicales</taxon>
        <taxon>Brassicaceae</taxon>
        <taxon>Cardamineae</taxon>
        <taxon>Cardamine</taxon>
    </lineage>
</organism>
<sequence>MAQLSLNKSKVAMVRTETVKISGSLLAHRIQQFSLTLIGRSMNPSVQRMESLVANMPKIWKLEERVVSTDMGLEKFLFNFENEEDLLGVLQHVPYHFDGWMVSLVRWEPIIDSSYPSAISFWVKIIEIPLHFWEESTIRAVGKVIGAIREIDADSGSVYVTVNGFNPLLFQVVVPFHTGDEIVVSLEYEKLCGVCRHCSRITHDVAVFPELRIDAGMSREEQQDGRLITGSSSNTQLQDGLWEKPRKTVAKRALEFSESDPRDGFPYKKDIGDHTRHYSRRNDKYQGLMWAKKSSSKGTNGETGLRSGPKTIHKLTIPLEVTQVIENGVVQPVVGIQEDALGVVMALKHVAELASIEGATLEDGEMSGMNSDDLGNLVEADSLDIVDIGEAAEPGGNSNDYVSYS</sequence>
<dbReference type="EMBL" id="JBANAX010000565">
    <property type="protein sequence ID" value="KAL1203237.1"/>
    <property type="molecule type" value="Genomic_DNA"/>
</dbReference>